<gene>
    <name evidence="1" type="ORF">SAMN05421863_101650</name>
</gene>
<sequence length="63" mass="7362">MQHLGTRRQIDTVELVHHYRLLELIGYIPKAELKKHIAAQQKVLGITTWPKLLGFRKTQHGSY</sequence>
<dbReference type="AlphaFoldDB" id="A0A1I4NTM1"/>
<keyword evidence="2" id="KW-1185">Reference proteome</keyword>
<evidence type="ECO:0000313" key="2">
    <source>
        <dbReference type="Proteomes" id="UP000183287"/>
    </source>
</evidence>
<name>A0A1I4NTM1_9PROT</name>
<reference evidence="2" key="1">
    <citation type="submission" date="2016-10" db="EMBL/GenBank/DDBJ databases">
        <authorList>
            <person name="Varghese N."/>
            <person name="Submissions S."/>
        </authorList>
    </citation>
    <scope>NUCLEOTIDE SEQUENCE [LARGE SCALE GENOMIC DNA]</scope>
    <source>
        <strain evidence="2">Nm44</strain>
    </source>
</reference>
<proteinExistence type="predicted"/>
<protein>
    <submittedName>
        <fullName evidence="1">Uncharacterized protein</fullName>
    </submittedName>
</protein>
<dbReference type="Proteomes" id="UP000183287">
    <property type="component" value="Unassembled WGS sequence"/>
</dbReference>
<accession>A0A1I4NTM1</accession>
<dbReference type="EMBL" id="FOUB01000016">
    <property type="protein sequence ID" value="SFM18868.1"/>
    <property type="molecule type" value="Genomic_DNA"/>
</dbReference>
<evidence type="ECO:0000313" key="1">
    <source>
        <dbReference type="EMBL" id="SFM18868.1"/>
    </source>
</evidence>
<organism evidence="1 2">
    <name type="scientific">Nitrosomonas communis</name>
    <dbReference type="NCBI Taxonomy" id="44574"/>
    <lineage>
        <taxon>Bacteria</taxon>
        <taxon>Pseudomonadati</taxon>
        <taxon>Pseudomonadota</taxon>
        <taxon>Betaproteobacteria</taxon>
        <taxon>Nitrosomonadales</taxon>
        <taxon>Nitrosomonadaceae</taxon>
        <taxon>Nitrosomonas</taxon>
    </lineage>
</organism>